<reference evidence="8 9" key="1">
    <citation type="journal article" date="2015" name="J Genomics">
        <title>Whole Genome Sequence of the Soybean Aphid Endosymbiont Buchnera aphidicola and Genetic Differentiation among Biotype-Specific Strains.</title>
        <authorList>
            <person name="Cassone B.J."/>
            <person name="Wenger J.A."/>
            <person name="Michel A.P."/>
        </authorList>
    </citation>
    <scope>NUCLEOTIDE SEQUENCE [LARGE SCALE GENOMIC DNA]</scope>
    <source>
        <strain evidence="8 9">BAg</strain>
    </source>
</reference>
<dbReference type="GO" id="GO:0043023">
    <property type="term" value="F:ribosomal large subunit binding"/>
    <property type="evidence" value="ECO:0007669"/>
    <property type="project" value="TreeGrafter"/>
</dbReference>
<dbReference type="FunFam" id="1.10.132.20:FF:000001">
    <property type="entry name" value="Ribosome-recycling factor"/>
    <property type="match status" value="1"/>
</dbReference>
<evidence type="ECO:0000256" key="3">
    <source>
        <dbReference type="ARBA" id="ARBA00022490"/>
    </source>
</evidence>
<dbReference type="Proteomes" id="UP000066321">
    <property type="component" value="Chromosome"/>
</dbReference>
<dbReference type="GO" id="GO:0002184">
    <property type="term" value="P:cytoplasmic translational termination"/>
    <property type="evidence" value="ECO:0007669"/>
    <property type="project" value="TreeGrafter"/>
</dbReference>
<dbReference type="InterPro" id="IPR002661">
    <property type="entry name" value="Ribosome_recyc_fac"/>
</dbReference>
<evidence type="ECO:0000256" key="1">
    <source>
        <dbReference type="ARBA" id="ARBA00004496"/>
    </source>
</evidence>
<dbReference type="OrthoDB" id="9804006at2"/>
<gene>
    <name evidence="6 8" type="primary">frr</name>
    <name evidence="8" type="ORF">IX46_01220</name>
</gene>
<evidence type="ECO:0000313" key="9">
    <source>
        <dbReference type="Proteomes" id="UP000066321"/>
    </source>
</evidence>
<keyword evidence="3 6" id="KW-0963">Cytoplasm</keyword>
<feature type="domain" description="Ribosome recycling factor" evidence="7">
    <location>
        <begin position="21"/>
        <end position="183"/>
    </location>
</feature>
<organism evidence="8 9">
    <name type="scientific">Buchnera aphidicola</name>
    <name type="common">Aphis glycines</name>
    <dbReference type="NCBI Taxonomy" id="1265350"/>
    <lineage>
        <taxon>Bacteria</taxon>
        <taxon>Pseudomonadati</taxon>
        <taxon>Pseudomonadota</taxon>
        <taxon>Gammaproteobacteria</taxon>
        <taxon>Enterobacterales</taxon>
        <taxon>Erwiniaceae</taxon>
        <taxon>Buchnera</taxon>
    </lineage>
</organism>
<dbReference type="AlphaFoldDB" id="A0A0M4HV90"/>
<dbReference type="InterPro" id="IPR023584">
    <property type="entry name" value="Ribosome_recyc_fac_dom"/>
</dbReference>
<dbReference type="FunFam" id="3.30.1360.40:FF:000001">
    <property type="entry name" value="Ribosome-recycling factor"/>
    <property type="match status" value="1"/>
</dbReference>
<proteinExistence type="inferred from homology"/>
<dbReference type="PATRIC" id="fig|1265350.3.peg.232"/>
<dbReference type="GO" id="GO:0005829">
    <property type="term" value="C:cytosol"/>
    <property type="evidence" value="ECO:0007669"/>
    <property type="project" value="GOC"/>
</dbReference>
<dbReference type="SUPFAM" id="SSF55194">
    <property type="entry name" value="Ribosome recycling factor, RRF"/>
    <property type="match status" value="1"/>
</dbReference>
<accession>A0A0M4HV90</accession>
<comment type="subcellular location">
    <subcellularLocation>
        <location evidence="1 6">Cytoplasm</location>
    </subcellularLocation>
</comment>
<dbReference type="HAMAP" id="MF_00040">
    <property type="entry name" value="RRF"/>
    <property type="match status" value="1"/>
</dbReference>
<dbReference type="EMBL" id="CP009253">
    <property type="protein sequence ID" value="ALD15192.1"/>
    <property type="molecule type" value="Genomic_DNA"/>
</dbReference>
<dbReference type="KEGG" id="baph:IX46_01220"/>
<evidence type="ECO:0000256" key="5">
    <source>
        <dbReference type="ARBA" id="ARBA00025050"/>
    </source>
</evidence>
<keyword evidence="4 6" id="KW-0648">Protein biosynthesis</keyword>
<dbReference type="PANTHER" id="PTHR20982:SF3">
    <property type="entry name" value="MITOCHONDRIAL RIBOSOME RECYCLING FACTOR PSEUDO 1"/>
    <property type="match status" value="1"/>
</dbReference>
<dbReference type="PANTHER" id="PTHR20982">
    <property type="entry name" value="RIBOSOME RECYCLING FACTOR"/>
    <property type="match status" value="1"/>
</dbReference>
<evidence type="ECO:0000256" key="4">
    <source>
        <dbReference type="ARBA" id="ARBA00022917"/>
    </source>
</evidence>
<name>A0A0M4HV90_9GAMM</name>
<sequence>MINQLYTKTNQTMEACINNFQIQVNNIRTGRASPELLNNIYVEYFGSKVSLRQISNIVVEDYHTLRINMFDNANTSLVHKAILSSNLDLNPVIHGKDIIVPIPGLTEERRQNLIKIIRVSAEKNRIHIRNIRRDANEKIKLYLKNKIIGEDQEYGVQNQIQKITDKYIKKIENILILKEKELMKF</sequence>
<comment type="similarity">
    <text evidence="2 6">Belongs to the RRF family.</text>
</comment>
<comment type="function">
    <text evidence="5 6">Responsible for the release of ribosomes from messenger RNA at the termination of protein biosynthesis. May increase the efficiency of translation by recycling ribosomes from one round of translation to another.</text>
</comment>
<dbReference type="STRING" id="1265350.IX46_01220"/>
<evidence type="ECO:0000259" key="7">
    <source>
        <dbReference type="Pfam" id="PF01765"/>
    </source>
</evidence>
<evidence type="ECO:0000256" key="2">
    <source>
        <dbReference type="ARBA" id="ARBA00005912"/>
    </source>
</evidence>
<dbReference type="CDD" id="cd00520">
    <property type="entry name" value="RRF"/>
    <property type="match status" value="1"/>
</dbReference>
<evidence type="ECO:0000256" key="6">
    <source>
        <dbReference type="HAMAP-Rule" id="MF_00040"/>
    </source>
</evidence>
<evidence type="ECO:0000313" key="8">
    <source>
        <dbReference type="EMBL" id="ALD15192.1"/>
    </source>
</evidence>
<dbReference type="RefSeq" id="WP_053940200.1">
    <property type="nucleotide sequence ID" value="NZ_CP009253.1"/>
</dbReference>
<dbReference type="InterPro" id="IPR036191">
    <property type="entry name" value="RRF_sf"/>
</dbReference>
<dbReference type="Gene3D" id="3.30.1360.40">
    <property type="match status" value="1"/>
</dbReference>
<dbReference type="Gene3D" id="1.10.132.20">
    <property type="entry name" value="Ribosome-recycling factor"/>
    <property type="match status" value="1"/>
</dbReference>
<dbReference type="Pfam" id="PF01765">
    <property type="entry name" value="RRF"/>
    <property type="match status" value="1"/>
</dbReference>
<dbReference type="NCBIfam" id="TIGR00496">
    <property type="entry name" value="frr"/>
    <property type="match status" value="1"/>
</dbReference>
<protein>
    <recommendedName>
        <fullName evidence="6">Ribosome-recycling factor</fullName>
        <shortName evidence="6">RRF</shortName>
    </recommendedName>
    <alternativeName>
        <fullName evidence="6">Ribosome-releasing factor</fullName>
    </alternativeName>
</protein>